<dbReference type="STRING" id="112903.SAMN04490178_10833"/>
<keyword evidence="4" id="KW-1185">Reference proteome</keyword>
<reference evidence="3 4" key="1">
    <citation type="submission" date="2016-10" db="EMBL/GenBank/DDBJ databases">
        <authorList>
            <person name="de Groot N.N."/>
        </authorList>
    </citation>
    <scope>NUCLEOTIDE SEQUENCE [LARGE SCALE GENOMIC DNA]</scope>
    <source>
        <strain evidence="3 4">DSM 13305</strain>
    </source>
</reference>
<sequence>MSEIALKPLSPLEAIEYFRDKIVLTPAQFYQLKRQAMVNAFTAAEITSLDVLNDIFEELAKALESGATMKDFREAINERMESRGWVGLTPFRADTIFRQNTQTAYQVGRWKQMTDPAVMTDRPYGVYSAVMDKDTRDTHRAVHGECRRLDDPFWDTWYPPNGFRCRCSVRTLSQRQVDKQKVKVSTGSWQRLIEPPGKPARQLIPDPGFDYNPGKEAYQPDLSKYTKRLRDAYEKRQREKAKA</sequence>
<proteinExistence type="predicted"/>
<dbReference type="EMBL" id="FODY01000008">
    <property type="protein sequence ID" value="SEO98256.1"/>
    <property type="molecule type" value="Genomic_DNA"/>
</dbReference>
<feature type="domain" description="Phage head morphogenesis" evidence="2">
    <location>
        <begin position="54"/>
        <end position="169"/>
    </location>
</feature>
<dbReference type="OrthoDB" id="9813502at2"/>
<name>A0A1H8U5B4_9FIRM</name>
<evidence type="ECO:0000313" key="3">
    <source>
        <dbReference type="EMBL" id="SEO98256.1"/>
    </source>
</evidence>
<dbReference type="InterPro" id="IPR006528">
    <property type="entry name" value="Phage_head_morphogenesis_dom"/>
</dbReference>
<evidence type="ECO:0000256" key="1">
    <source>
        <dbReference type="SAM" id="MobiDB-lite"/>
    </source>
</evidence>
<accession>A0A1H8U5B4</accession>
<dbReference type="NCBIfam" id="TIGR01641">
    <property type="entry name" value="phageSPP1_gp7"/>
    <property type="match status" value="1"/>
</dbReference>
<dbReference type="Pfam" id="PF04233">
    <property type="entry name" value="Phage_Mu_F"/>
    <property type="match status" value="1"/>
</dbReference>
<evidence type="ECO:0000259" key="2">
    <source>
        <dbReference type="Pfam" id="PF04233"/>
    </source>
</evidence>
<feature type="region of interest" description="Disordered" evidence="1">
    <location>
        <begin position="195"/>
        <end position="220"/>
    </location>
</feature>
<dbReference type="AlphaFoldDB" id="A0A1H8U5B4"/>
<dbReference type="RefSeq" id="WP_091745675.1">
    <property type="nucleotide sequence ID" value="NZ_FODY01000008.1"/>
</dbReference>
<organism evidence="3 4">
    <name type="scientific">Propionispora vibrioides</name>
    <dbReference type="NCBI Taxonomy" id="112903"/>
    <lineage>
        <taxon>Bacteria</taxon>
        <taxon>Bacillati</taxon>
        <taxon>Bacillota</taxon>
        <taxon>Negativicutes</taxon>
        <taxon>Selenomonadales</taxon>
        <taxon>Sporomusaceae</taxon>
        <taxon>Propionispora</taxon>
    </lineage>
</organism>
<gene>
    <name evidence="3" type="ORF">SAMN04490178_10833</name>
</gene>
<dbReference type="Proteomes" id="UP000198847">
    <property type="component" value="Unassembled WGS sequence"/>
</dbReference>
<evidence type="ECO:0000313" key="4">
    <source>
        <dbReference type="Proteomes" id="UP000198847"/>
    </source>
</evidence>
<protein>
    <submittedName>
        <fullName evidence="3">Phage putative head morphogenesis protein, SPP1 gp7 family</fullName>
    </submittedName>
</protein>